<dbReference type="Gene3D" id="3.30.750.24">
    <property type="entry name" value="STAS domain"/>
    <property type="match status" value="1"/>
</dbReference>
<evidence type="ECO:0000313" key="2">
    <source>
        <dbReference type="EMBL" id="MBD1597404.1"/>
    </source>
</evidence>
<proteinExistence type="predicted"/>
<comment type="caution">
    <text evidence="2">The sequence shown here is derived from an EMBL/GenBank/DDBJ whole genome shotgun (WGS) entry which is preliminary data.</text>
</comment>
<dbReference type="InterPro" id="IPR058548">
    <property type="entry name" value="MlaB-like_STAS"/>
</dbReference>
<protein>
    <submittedName>
        <fullName evidence="2">STAS domain-containing protein</fullName>
    </submittedName>
</protein>
<reference evidence="2 3" key="1">
    <citation type="journal article" date="2020" name="Insects">
        <title>Bacteria Belonging to Pseudomonas typographi sp. nov. from the Bark Beetle Ips typographus Have Genomic Potential to Aid in the Host Ecology.</title>
        <authorList>
            <person name="Peral-Aranega E."/>
            <person name="Saati-Santamaria Z."/>
            <person name="Kolarik M."/>
            <person name="Rivas R."/>
            <person name="Garcia-Fraile P."/>
        </authorList>
    </citation>
    <scope>NUCLEOTIDE SEQUENCE [LARGE SCALE GENOMIC DNA]</scope>
    <source>
        <strain evidence="2 3">CA3A</strain>
    </source>
</reference>
<organism evidence="2 3">
    <name type="scientific">Pseudomonas typographi</name>
    <dbReference type="NCBI Taxonomy" id="2715964"/>
    <lineage>
        <taxon>Bacteria</taxon>
        <taxon>Pseudomonadati</taxon>
        <taxon>Pseudomonadota</taxon>
        <taxon>Gammaproteobacteria</taxon>
        <taxon>Pseudomonadales</taxon>
        <taxon>Pseudomonadaceae</taxon>
        <taxon>Pseudomonas</taxon>
    </lineage>
</organism>
<dbReference type="InterPro" id="IPR036513">
    <property type="entry name" value="STAS_dom_sf"/>
</dbReference>
<dbReference type="Proteomes" id="UP000805841">
    <property type="component" value="Unassembled WGS sequence"/>
</dbReference>
<keyword evidence="3" id="KW-1185">Reference proteome</keyword>
<evidence type="ECO:0000313" key="3">
    <source>
        <dbReference type="Proteomes" id="UP000805841"/>
    </source>
</evidence>
<gene>
    <name evidence="2" type="ORF">HAQ05_01565</name>
</gene>
<dbReference type="SUPFAM" id="SSF52091">
    <property type="entry name" value="SpoIIaa-like"/>
    <property type="match status" value="1"/>
</dbReference>
<sequence length="100" mass="10506">MMLASVEKTGSGLALAGVLDYRTGAHLREQGRQLLASCEQAVVVVDCSAVEKASSVGVSLLLAFTRDAQAVGKQLKVQAMPTDIQQIADVCGIVELFETV</sequence>
<name>A0ABR7YW65_9PSED</name>
<dbReference type="Pfam" id="PF13466">
    <property type="entry name" value="STAS_2"/>
    <property type="match status" value="1"/>
</dbReference>
<feature type="domain" description="STAS" evidence="1">
    <location>
        <begin position="13"/>
        <end position="100"/>
    </location>
</feature>
<accession>A0ABR7YW65</accession>
<dbReference type="EMBL" id="JAAOCA010000002">
    <property type="protein sequence ID" value="MBD1597404.1"/>
    <property type="molecule type" value="Genomic_DNA"/>
</dbReference>
<dbReference type="CDD" id="cd07043">
    <property type="entry name" value="STAS_anti-anti-sigma_factors"/>
    <property type="match status" value="1"/>
</dbReference>
<dbReference type="PROSITE" id="PS50801">
    <property type="entry name" value="STAS"/>
    <property type="match status" value="1"/>
</dbReference>
<dbReference type="InterPro" id="IPR002645">
    <property type="entry name" value="STAS_dom"/>
</dbReference>
<evidence type="ECO:0000259" key="1">
    <source>
        <dbReference type="PROSITE" id="PS50801"/>
    </source>
</evidence>